<sequence>MQALTDIGSLRSHLKPGSLSRAVMNYASNIIKCRSGQANDRDWEEKLQSEVELKEQRERKISPPGSEESMTAPR</sequence>
<protein>
    <submittedName>
        <fullName evidence="2">Uncharacterized protein</fullName>
    </submittedName>
</protein>
<evidence type="ECO:0000313" key="2">
    <source>
        <dbReference type="EMBL" id="GIY73125.1"/>
    </source>
</evidence>
<evidence type="ECO:0000313" key="3">
    <source>
        <dbReference type="Proteomes" id="UP001054837"/>
    </source>
</evidence>
<proteinExistence type="predicted"/>
<keyword evidence="3" id="KW-1185">Reference proteome</keyword>
<name>A0AAV4VUX6_9ARAC</name>
<feature type="compositionally biased region" description="Basic and acidic residues" evidence="1">
    <location>
        <begin position="39"/>
        <end position="61"/>
    </location>
</feature>
<dbReference type="EMBL" id="BPLQ01013561">
    <property type="protein sequence ID" value="GIY73125.1"/>
    <property type="molecule type" value="Genomic_DNA"/>
</dbReference>
<reference evidence="2 3" key="1">
    <citation type="submission" date="2021-06" db="EMBL/GenBank/DDBJ databases">
        <title>Caerostris darwini draft genome.</title>
        <authorList>
            <person name="Kono N."/>
            <person name="Arakawa K."/>
        </authorList>
    </citation>
    <scope>NUCLEOTIDE SEQUENCE [LARGE SCALE GENOMIC DNA]</scope>
</reference>
<dbReference type="Proteomes" id="UP001054837">
    <property type="component" value="Unassembled WGS sequence"/>
</dbReference>
<comment type="caution">
    <text evidence="2">The sequence shown here is derived from an EMBL/GenBank/DDBJ whole genome shotgun (WGS) entry which is preliminary data.</text>
</comment>
<feature type="region of interest" description="Disordered" evidence="1">
    <location>
        <begin position="36"/>
        <end position="74"/>
    </location>
</feature>
<dbReference type="AlphaFoldDB" id="A0AAV4VUX6"/>
<evidence type="ECO:0000256" key="1">
    <source>
        <dbReference type="SAM" id="MobiDB-lite"/>
    </source>
</evidence>
<accession>A0AAV4VUX6</accession>
<gene>
    <name evidence="2" type="ORF">CDAR_68171</name>
</gene>
<organism evidence="2 3">
    <name type="scientific">Caerostris darwini</name>
    <dbReference type="NCBI Taxonomy" id="1538125"/>
    <lineage>
        <taxon>Eukaryota</taxon>
        <taxon>Metazoa</taxon>
        <taxon>Ecdysozoa</taxon>
        <taxon>Arthropoda</taxon>
        <taxon>Chelicerata</taxon>
        <taxon>Arachnida</taxon>
        <taxon>Araneae</taxon>
        <taxon>Araneomorphae</taxon>
        <taxon>Entelegynae</taxon>
        <taxon>Araneoidea</taxon>
        <taxon>Araneidae</taxon>
        <taxon>Caerostris</taxon>
    </lineage>
</organism>